<evidence type="ECO:0000256" key="4">
    <source>
        <dbReference type="ARBA" id="ARBA00022679"/>
    </source>
</evidence>
<keyword evidence="7 10" id="KW-0067">ATP-binding</keyword>
<evidence type="ECO:0000256" key="2">
    <source>
        <dbReference type="ARBA" id="ARBA00003213"/>
    </source>
</evidence>
<keyword evidence="5 10" id="KW-0819">tRNA processing</keyword>
<keyword evidence="6 10" id="KW-0547">Nucleotide-binding</keyword>
<protein>
    <recommendedName>
        <fullName evidence="10">tRNA dimethylallyltransferase</fullName>
        <ecNumber evidence="10">2.5.1.75</ecNumber>
    </recommendedName>
    <alternativeName>
        <fullName evidence="10">Dimethylallyl diphosphate:tRNA dimethylallyltransferase</fullName>
        <shortName evidence="10">DMAPP:tRNA dimethylallyltransferase</shortName>
        <shortName evidence="10">DMATase</shortName>
    </alternativeName>
    <alternativeName>
        <fullName evidence="10">Isopentenyl-diphosphate:tRNA isopentenyltransferase</fullName>
        <shortName evidence="10">IPP transferase</shortName>
        <shortName evidence="10">IPPT</shortName>
        <shortName evidence="10">IPTase</shortName>
    </alternativeName>
</protein>
<dbReference type="EMBL" id="LCAK01000001">
    <property type="protein sequence ID" value="KKR89280.1"/>
    <property type="molecule type" value="Genomic_DNA"/>
</dbReference>
<comment type="function">
    <text evidence="2 10 12">Catalyzes the transfer of a dimethylallyl group onto the adenine at position 37 in tRNAs that read codons beginning with uridine, leading to the formation of N6-(dimethylallyl)adenosine (i(6)A).</text>
</comment>
<dbReference type="Pfam" id="PF01715">
    <property type="entry name" value="IPPT"/>
    <property type="match status" value="1"/>
</dbReference>
<evidence type="ECO:0000256" key="9">
    <source>
        <dbReference type="ARBA" id="ARBA00049563"/>
    </source>
</evidence>
<evidence type="ECO:0000256" key="8">
    <source>
        <dbReference type="ARBA" id="ARBA00022842"/>
    </source>
</evidence>
<keyword evidence="8 10" id="KW-0460">Magnesium</keyword>
<proteinExistence type="inferred from homology"/>
<dbReference type="HAMAP" id="MF_00185">
    <property type="entry name" value="IPP_trans"/>
    <property type="match status" value="1"/>
</dbReference>
<feature type="binding site" evidence="10">
    <location>
        <begin position="16"/>
        <end position="23"/>
    </location>
    <ligand>
        <name>ATP</name>
        <dbReference type="ChEBI" id="CHEBI:30616"/>
    </ligand>
</feature>
<comment type="caution">
    <text evidence="14">The sequence shown here is derived from an EMBL/GenBank/DDBJ whole genome shotgun (WGS) entry which is preliminary data.</text>
</comment>
<dbReference type="Gene3D" id="1.10.20.140">
    <property type="match status" value="1"/>
</dbReference>
<feature type="binding site" evidence="10">
    <location>
        <begin position="18"/>
        <end position="23"/>
    </location>
    <ligand>
        <name>substrate</name>
    </ligand>
</feature>
<accession>A0A0G0WXY2</accession>
<dbReference type="NCBIfam" id="TIGR00174">
    <property type="entry name" value="miaA"/>
    <property type="match status" value="1"/>
</dbReference>
<feature type="site" description="Interaction with substrate tRNA" evidence="10">
    <location>
        <position position="107"/>
    </location>
</feature>
<comment type="similarity">
    <text evidence="3 10 13">Belongs to the IPP transferase family.</text>
</comment>
<evidence type="ECO:0000313" key="15">
    <source>
        <dbReference type="Proteomes" id="UP000033918"/>
    </source>
</evidence>
<name>A0A0G0WXY2_9BACT</name>
<dbReference type="InterPro" id="IPR039657">
    <property type="entry name" value="Dimethylallyltransferase"/>
</dbReference>
<feature type="region of interest" description="Interaction with substrate tRNA" evidence="10">
    <location>
        <begin position="41"/>
        <end position="44"/>
    </location>
</feature>
<dbReference type="GO" id="GO:0006400">
    <property type="term" value="P:tRNA modification"/>
    <property type="evidence" value="ECO:0007669"/>
    <property type="project" value="TreeGrafter"/>
</dbReference>
<reference evidence="14 15" key="1">
    <citation type="journal article" date="2015" name="Nature">
        <title>rRNA introns, odd ribosomes, and small enigmatic genomes across a large radiation of phyla.</title>
        <authorList>
            <person name="Brown C.T."/>
            <person name="Hug L.A."/>
            <person name="Thomas B.C."/>
            <person name="Sharon I."/>
            <person name="Castelle C.J."/>
            <person name="Singh A."/>
            <person name="Wilkins M.J."/>
            <person name="Williams K.H."/>
            <person name="Banfield J.F."/>
        </authorList>
    </citation>
    <scope>NUCLEOTIDE SEQUENCE [LARGE SCALE GENOMIC DNA]</scope>
</reference>
<evidence type="ECO:0000256" key="5">
    <source>
        <dbReference type="ARBA" id="ARBA00022694"/>
    </source>
</evidence>
<gene>
    <name evidence="10" type="primary">miaA</name>
    <name evidence="14" type="ORF">UU38_C0001G0182</name>
</gene>
<evidence type="ECO:0000256" key="1">
    <source>
        <dbReference type="ARBA" id="ARBA00001946"/>
    </source>
</evidence>
<comment type="subunit">
    <text evidence="10">Monomer.</text>
</comment>
<organism evidence="14 15">
    <name type="scientific">Candidatus Wolfebacteria bacterium GW2011_GWB1_41_12</name>
    <dbReference type="NCBI Taxonomy" id="1619006"/>
    <lineage>
        <taxon>Bacteria</taxon>
        <taxon>Candidatus Wolfeibacteriota</taxon>
    </lineage>
</organism>
<evidence type="ECO:0000256" key="10">
    <source>
        <dbReference type="HAMAP-Rule" id="MF_00185"/>
    </source>
</evidence>
<evidence type="ECO:0000313" key="14">
    <source>
        <dbReference type="EMBL" id="KKR89280.1"/>
    </source>
</evidence>
<comment type="cofactor">
    <cofactor evidence="1 10">
        <name>Mg(2+)</name>
        <dbReference type="ChEBI" id="CHEBI:18420"/>
    </cofactor>
</comment>
<dbReference type="Proteomes" id="UP000033918">
    <property type="component" value="Unassembled WGS sequence"/>
</dbReference>
<dbReference type="PANTHER" id="PTHR11088">
    <property type="entry name" value="TRNA DIMETHYLALLYLTRANSFERASE"/>
    <property type="match status" value="1"/>
</dbReference>
<dbReference type="Gene3D" id="3.40.50.300">
    <property type="entry name" value="P-loop containing nucleotide triphosphate hydrolases"/>
    <property type="match status" value="1"/>
</dbReference>
<evidence type="ECO:0000256" key="13">
    <source>
        <dbReference type="RuleBase" id="RU003785"/>
    </source>
</evidence>
<dbReference type="GO" id="GO:0005524">
    <property type="term" value="F:ATP binding"/>
    <property type="evidence" value="ECO:0007669"/>
    <property type="project" value="UniProtKB-UniRule"/>
</dbReference>
<feature type="site" description="Interaction with substrate tRNA" evidence="10">
    <location>
        <position position="130"/>
    </location>
</feature>
<evidence type="ECO:0000256" key="3">
    <source>
        <dbReference type="ARBA" id="ARBA00005842"/>
    </source>
</evidence>
<dbReference type="GO" id="GO:0052381">
    <property type="term" value="F:tRNA dimethylallyltransferase activity"/>
    <property type="evidence" value="ECO:0007669"/>
    <property type="project" value="UniProtKB-UniRule"/>
</dbReference>
<evidence type="ECO:0000256" key="12">
    <source>
        <dbReference type="RuleBase" id="RU003784"/>
    </source>
</evidence>
<comment type="caution">
    <text evidence="10">Lacks conserved residue(s) required for the propagation of feature annotation.</text>
</comment>
<sequence length="306" mass="35128">MSTPRPRKPKIIVIVGPTASGKSDLAIKIAGKFNSEIISADSRQIYRGMDIGTAKPAKTEIRKIPHHLIDIKNPDENYTVAQYKKDCLKAIKMVLAKNKIPVLVGGTGLYIKTIADNLEIPEVKPDFQLREKLEKELKSKGLDYLYQKLIELDPEAAYIIDSKNPRRIVRALEITLKTEKPFSQQRKSGKKLFNCLKIGISLPKEKLREKINKRADKILKNGLIKEVKNLIKKYPFDIPAFDAIGYREIINYLQGKVSLDETTALIKKNTWRYAKRQITWFKKDKKIIWIDNPQKAFAICRDWLGL</sequence>
<dbReference type="PANTHER" id="PTHR11088:SF60">
    <property type="entry name" value="TRNA DIMETHYLALLYLTRANSFERASE"/>
    <property type="match status" value="1"/>
</dbReference>
<evidence type="ECO:0000256" key="6">
    <source>
        <dbReference type="ARBA" id="ARBA00022741"/>
    </source>
</evidence>
<dbReference type="InterPro" id="IPR018022">
    <property type="entry name" value="IPT"/>
</dbReference>
<comment type="catalytic activity">
    <reaction evidence="9 10 11">
        <text>adenosine(37) in tRNA + dimethylallyl diphosphate = N(6)-dimethylallyladenosine(37) in tRNA + diphosphate</text>
        <dbReference type="Rhea" id="RHEA:26482"/>
        <dbReference type="Rhea" id="RHEA-COMP:10162"/>
        <dbReference type="Rhea" id="RHEA-COMP:10375"/>
        <dbReference type="ChEBI" id="CHEBI:33019"/>
        <dbReference type="ChEBI" id="CHEBI:57623"/>
        <dbReference type="ChEBI" id="CHEBI:74411"/>
        <dbReference type="ChEBI" id="CHEBI:74415"/>
        <dbReference type="EC" id="2.5.1.75"/>
    </reaction>
</comment>
<dbReference type="EC" id="2.5.1.75" evidence="10"/>
<keyword evidence="4 10" id="KW-0808">Transferase</keyword>
<evidence type="ECO:0000256" key="7">
    <source>
        <dbReference type="ARBA" id="ARBA00022840"/>
    </source>
</evidence>
<dbReference type="AlphaFoldDB" id="A0A0G0WXY2"/>
<dbReference type="InterPro" id="IPR027417">
    <property type="entry name" value="P-loop_NTPase"/>
</dbReference>
<evidence type="ECO:0000256" key="11">
    <source>
        <dbReference type="RuleBase" id="RU003783"/>
    </source>
</evidence>
<dbReference type="SUPFAM" id="SSF52540">
    <property type="entry name" value="P-loop containing nucleoside triphosphate hydrolases"/>
    <property type="match status" value="1"/>
</dbReference>